<accession>A0A0A1T9T7</accession>
<dbReference type="HOGENOM" id="CLU_013783_5_1_1"/>
<dbReference type="SUPFAM" id="SSF54897">
    <property type="entry name" value="Protease propeptides/inhibitors"/>
    <property type="match status" value="1"/>
</dbReference>
<keyword evidence="5 8" id="KW-0720">Serine protease</keyword>
<organism evidence="11 12">
    <name type="scientific">[Torrubiella] hemipterigena</name>
    <dbReference type="NCBI Taxonomy" id="1531966"/>
    <lineage>
        <taxon>Eukaryota</taxon>
        <taxon>Fungi</taxon>
        <taxon>Dikarya</taxon>
        <taxon>Ascomycota</taxon>
        <taxon>Pezizomycotina</taxon>
        <taxon>Sordariomycetes</taxon>
        <taxon>Hypocreomycetidae</taxon>
        <taxon>Hypocreales</taxon>
        <taxon>Clavicipitaceae</taxon>
        <taxon>Clavicipitaceae incertae sedis</taxon>
        <taxon>'Torrubiella' clade</taxon>
    </lineage>
</organism>
<dbReference type="Gene3D" id="3.40.50.200">
    <property type="entry name" value="Peptidase S8/S53 domain"/>
    <property type="match status" value="1"/>
</dbReference>
<dbReference type="OrthoDB" id="409122at2759"/>
<evidence type="ECO:0000313" key="11">
    <source>
        <dbReference type="EMBL" id="CEJ82960.1"/>
    </source>
</evidence>
<dbReference type="InterPro" id="IPR050819">
    <property type="entry name" value="Tripeptidyl-peptidase_I"/>
</dbReference>
<comment type="cofactor">
    <cofactor evidence="8">
        <name>Ca(2+)</name>
        <dbReference type="ChEBI" id="CHEBI:29108"/>
    </cofactor>
    <text evidence="8">Binds 1 Ca(2+) ion per subunit.</text>
</comment>
<keyword evidence="3 8" id="KW-0479">Metal-binding</keyword>
<feature type="active site" description="Charge relay system" evidence="8">
    <location>
        <position position="316"/>
    </location>
</feature>
<dbReference type="Pfam" id="PF09286">
    <property type="entry name" value="Pro-kuma_activ"/>
    <property type="match status" value="1"/>
</dbReference>
<evidence type="ECO:0000259" key="10">
    <source>
        <dbReference type="PROSITE" id="PS51695"/>
    </source>
</evidence>
<dbReference type="PANTHER" id="PTHR14218">
    <property type="entry name" value="PROTEASE S8 TRIPEPTIDYL PEPTIDASE I CLN2"/>
    <property type="match status" value="1"/>
</dbReference>
<feature type="transmembrane region" description="Helical" evidence="9">
    <location>
        <begin position="21"/>
        <end position="42"/>
    </location>
</feature>
<dbReference type="InterPro" id="IPR015366">
    <property type="entry name" value="S53_propep"/>
</dbReference>
<dbReference type="Proteomes" id="UP000039046">
    <property type="component" value="Unassembled WGS sequence"/>
</dbReference>
<dbReference type="SMART" id="SM00944">
    <property type="entry name" value="Pro-kuma_activ"/>
    <property type="match status" value="1"/>
</dbReference>
<dbReference type="AlphaFoldDB" id="A0A0A1T9T7"/>
<dbReference type="STRING" id="1531966.A0A0A1T9T7"/>
<evidence type="ECO:0000313" key="12">
    <source>
        <dbReference type="Proteomes" id="UP000039046"/>
    </source>
</evidence>
<feature type="active site" description="Charge relay system" evidence="8">
    <location>
        <position position="312"/>
    </location>
</feature>
<gene>
    <name evidence="11" type="ORF">VHEMI02997</name>
</gene>
<dbReference type="SUPFAM" id="SSF52743">
    <property type="entry name" value="Subtilisin-like"/>
    <property type="match status" value="1"/>
</dbReference>
<dbReference type="CDD" id="cd11377">
    <property type="entry name" value="Pro-peptidase_S53"/>
    <property type="match status" value="1"/>
</dbReference>
<feature type="domain" description="Peptidase S53" evidence="10">
    <location>
        <begin position="242"/>
        <end position="601"/>
    </location>
</feature>
<feature type="binding site" evidence="8">
    <location>
        <position position="562"/>
    </location>
    <ligand>
        <name>Ca(2+)</name>
        <dbReference type="ChEBI" id="CHEBI:29108"/>
    </ligand>
</feature>
<dbReference type="EMBL" id="CDHN01000001">
    <property type="protein sequence ID" value="CEJ82960.1"/>
    <property type="molecule type" value="Genomic_DNA"/>
</dbReference>
<evidence type="ECO:0000256" key="7">
    <source>
        <dbReference type="ARBA" id="ARBA00023145"/>
    </source>
</evidence>
<protein>
    <recommendedName>
        <fullName evidence="10">Peptidase S53 domain-containing protein</fullName>
    </recommendedName>
</protein>
<dbReference type="InterPro" id="IPR030400">
    <property type="entry name" value="Sedolisin_dom"/>
</dbReference>
<feature type="binding site" evidence="8">
    <location>
        <position position="561"/>
    </location>
    <ligand>
        <name>Ca(2+)</name>
        <dbReference type="ChEBI" id="CHEBI:29108"/>
    </ligand>
</feature>
<dbReference type="CDD" id="cd04056">
    <property type="entry name" value="Peptidases_S53"/>
    <property type="match status" value="1"/>
</dbReference>
<keyword evidence="4 8" id="KW-0378">Hydrolase</keyword>
<evidence type="ECO:0000256" key="4">
    <source>
        <dbReference type="ARBA" id="ARBA00022801"/>
    </source>
</evidence>
<dbReference type="GO" id="GO:0008240">
    <property type="term" value="F:tripeptidyl-peptidase activity"/>
    <property type="evidence" value="ECO:0007669"/>
    <property type="project" value="TreeGrafter"/>
</dbReference>
<feature type="binding site" evidence="8">
    <location>
        <position position="582"/>
    </location>
    <ligand>
        <name>Ca(2+)</name>
        <dbReference type="ChEBI" id="CHEBI:29108"/>
    </ligand>
</feature>
<dbReference type="PANTHER" id="PTHR14218:SF15">
    <property type="entry name" value="TRIPEPTIDYL-PEPTIDASE 1"/>
    <property type="match status" value="1"/>
</dbReference>
<dbReference type="GO" id="GO:0004252">
    <property type="term" value="F:serine-type endopeptidase activity"/>
    <property type="evidence" value="ECO:0007669"/>
    <property type="project" value="UniProtKB-UniRule"/>
</dbReference>
<dbReference type="GO" id="GO:0006508">
    <property type="term" value="P:proteolysis"/>
    <property type="evidence" value="ECO:0007669"/>
    <property type="project" value="UniProtKB-KW"/>
</dbReference>
<name>A0A0A1T9T7_9HYPO</name>
<keyword evidence="9" id="KW-0812">Transmembrane</keyword>
<evidence type="ECO:0000256" key="9">
    <source>
        <dbReference type="SAM" id="Phobius"/>
    </source>
</evidence>
<evidence type="ECO:0000256" key="6">
    <source>
        <dbReference type="ARBA" id="ARBA00022837"/>
    </source>
</evidence>
<keyword evidence="9" id="KW-0472">Membrane</keyword>
<comment type="subcellular location">
    <subcellularLocation>
        <location evidence="1">Secreted</location>
        <location evidence="1">Extracellular space</location>
    </subcellularLocation>
</comment>
<feature type="active site" description="Charge relay system" evidence="8">
    <location>
        <position position="517"/>
    </location>
</feature>
<dbReference type="InterPro" id="IPR036852">
    <property type="entry name" value="Peptidase_S8/S53_dom_sf"/>
</dbReference>
<keyword evidence="7" id="KW-0865">Zymogen</keyword>
<dbReference type="GO" id="GO:0046872">
    <property type="term" value="F:metal ion binding"/>
    <property type="evidence" value="ECO:0007669"/>
    <property type="project" value="UniProtKB-UniRule"/>
</dbReference>
<reference evidence="11 12" key="1">
    <citation type="journal article" date="2015" name="Genome Announc.">
        <title>Draft Genome Sequence and Gene Annotation of the Entomopathogenic Fungus Verticillium hemipterigenum.</title>
        <authorList>
            <person name="Horn F."/>
            <person name="Habel A."/>
            <person name="Scharf D.H."/>
            <person name="Dworschak J."/>
            <person name="Brakhage A.A."/>
            <person name="Guthke R."/>
            <person name="Hertweck C."/>
            <person name="Linde J."/>
        </authorList>
    </citation>
    <scope>NUCLEOTIDE SEQUENCE [LARGE SCALE GENOMIC DNA]</scope>
</reference>
<keyword evidence="6 8" id="KW-0106">Calcium</keyword>
<evidence type="ECO:0000256" key="1">
    <source>
        <dbReference type="ARBA" id="ARBA00004239"/>
    </source>
</evidence>
<keyword evidence="9" id="KW-1133">Transmembrane helix</keyword>
<sequence>MAASPRSASYTRAHGFSTTHYICYPPTFVMLTLAQATILAWMTVSVSAAPALGSHAVLEAVNVPHTWTASGAPKPDTKMRLQIGLKQQDMAGLEKRLMEISDHTHADYGKWLSKEDMAAYTSPSAETLRLVKSWLEEAGVAPSAIGQAQPDWVHVDVDVATAEKLLGTQYSVYKNTKDTSSPDIIRTSQYSVPKALHGHIDTIQPTTSFAHGVKASRSIAAADADASITKRAAEADKCNDGVARLACMRKKYNVNYSATGKATIAIAGFIGQYINNDDTKVYLEEYDPTNNNTVAIKLVGEGENNPNQPGGEASMDVQLALGFGHGNPVTFYSVDTPAQGQGENWPDQLLAFIQALTAETNPPSTASISYAAGEAGGSVEYMTRACNEFMKAGARGITVFGSSGDDGVGSGDCSSRPFEVLFPASCPYMTSVGGTQWSADSSSEAVWPYSGSGFSNVFAQPDWQAADVNAYIKNSVPSAYKGRYNASGRAYPDVALVADKVPYFLNGAAQSDGGGTSASSPFWAAAVSLINDYRATKGKPALGFLNKRLYTDKAVRAAMTDIVDGSNPSCKTAGFKATVGWDSASGFGVLNFGKLKDALST</sequence>
<evidence type="ECO:0000256" key="8">
    <source>
        <dbReference type="PROSITE-ProRule" id="PRU01032"/>
    </source>
</evidence>
<dbReference type="GO" id="GO:0005576">
    <property type="term" value="C:extracellular region"/>
    <property type="evidence" value="ECO:0007669"/>
    <property type="project" value="UniProtKB-SubCell"/>
</dbReference>
<evidence type="ECO:0000256" key="5">
    <source>
        <dbReference type="ARBA" id="ARBA00022825"/>
    </source>
</evidence>
<dbReference type="PROSITE" id="PS51695">
    <property type="entry name" value="SEDOLISIN"/>
    <property type="match status" value="1"/>
</dbReference>
<keyword evidence="12" id="KW-1185">Reference proteome</keyword>
<evidence type="ECO:0000256" key="3">
    <source>
        <dbReference type="ARBA" id="ARBA00022723"/>
    </source>
</evidence>
<proteinExistence type="predicted"/>
<keyword evidence="2 8" id="KW-0645">Protease</keyword>
<feature type="binding site" evidence="8">
    <location>
        <position position="580"/>
    </location>
    <ligand>
        <name>Ca(2+)</name>
        <dbReference type="ChEBI" id="CHEBI:29108"/>
    </ligand>
</feature>
<evidence type="ECO:0000256" key="2">
    <source>
        <dbReference type="ARBA" id="ARBA00022670"/>
    </source>
</evidence>